<proteinExistence type="predicted"/>
<feature type="domain" description="Glycosyltransferase subfamily 4-like N-terminal" evidence="3">
    <location>
        <begin position="52"/>
        <end position="171"/>
    </location>
</feature>
<gene>
    <name evidence="4" type="ORF">JX360_14010</name>
</gene>
<keyword evidence="5" id="KW-1185">Reference proteome</keyword>
<keyword evidence="1" id="KW-0808">Transferase</keyword>
<reference evidence="4" key="1">
    <citation type="submission" date="2021-02" db="EMBL/GenBank/DDBJ databases">
        <title>The CRISPR/cas machinery reduction and long-range gene transfer in the hot spring cyanobacterium Synechococcus.</title>
        <authorList>
            <person name="Dvorak P."/>
            <person name="Jahodarova E."/>
            <person name="Hasler P."/>
            <person name="Poulickova A."/>
        </authorList>
    </citation>
    <scope>NUCLEOTIDE SEQUENCE</scope>
    <source>
        <strain evidence="4">Rupite</strain>
    </source>
</reference>
<dbReference type="Proteomes" id="UP000830835">
    <property type="component" value="Unassembled WGS sequence"/>
</dbReference>
<evidence type="ECO:0000256" key="1">
    <source>
        <dbReference type="ARBA" id="ARBA00022679"/>
    </source>
</evidence>
<dbReference type="Pfam" id="PF00534">
    <property type="entry name" value="Glycos_transf_1"/>
    <property type="match status" value="1"/>
</dbReference>
<evidence type="ECO:0000259" key="3">
    <source>
        <dbReference type="Pfam" id="PF13439"/>
    </source>
</evidence>
<name>A0ABT0CE11_THEVL</name>
<feature type="domain" description="Glycosyl transferase family 1" evidence="2">
    <location>
        <begin position="186"/>
        <end position="340"/>
    </location>
</feature>
<dbReference type="PANTHER" id="PTHR46401:SF2">
    <property type="entry name" value="GLYCOSYLTRANSFERASE WBBK-RELATED"/>
    <property type="match status" value="1"/>
</dbReference>
<dbReference type="PANTHER" id="PTHR46401">
    <property type="entry name" value="GLYCOSYLTRANSFERASE WBBK-RELATED"/>
    <property type="match status" value="1"/>
</dbReference>
<dbReference type="CDD" id="cd03809">
    <property type="entry name" value="GT4_MtfB-like"/>
    <property type="match status" value="1"/>
</dbReference>
<comment type="caution">
    <text evidence="4">The sequence shown here is derived from an EMBL/GenBank/DDBJ whole genome shotgun (WGS) entry which is preliminary data.</text>
</comment>
<sequence>MNLYIAILTNARAADQRSMIGYGELLIEAARQTGAKVVEWRGSSLFARLPLRGWLRKLALNLDRFVVTPLMLLGRRADIVHVVDPGNCIYLPLIRYRRSIVTVHDMIPYLAEAGRLEGFRPSRMGKLLMRRILYQLAQVDQIICVSHATRRDLLELSKVDPDRVEVIHNAVFQPMQPASPEACAALRKKYHLPDQAPFVLHVGRNFYKNRGIVLESVALLRQSHPDVHLVLVGDLEAPLAAKAAQLNFGESLHVLPYVAREDMAALYTTASVLLFPSLYEGFGLPVLEAQMCGTPVVCSDRGSLPEVAGNNTVIVPATDLTSFVSAICRFISSPLNVRTNTVNSSDNTNKFTQHSWSSAYHRLYEYLANQKSYELQTGDLVE</sequence>
<accession>A0ABT0CE11</accession>
<dbReference type="EMBL" id="JAFIRA010000043">
    <property type="protein sequence ID" value="MCJ2544003.1"/>
    <property type="molecule type" value="Genomic_DNA"/>
</dbReference>
<organism evidence="4 5">
    <name type="scientific">Thermostichus vulcanus str. 'Rupite'</name>
    <dbReference type="NCBI Taxonomy" id="2813851"/>
    <lineage>
        <taxon>Bacteria</taxon>
        <taxon>Bacillati</taxon>
        <taxon>Cyanobacteriota</taxon>
        <taxon>Cyanophyceae</taxon>
        <taxon>Thermostichales</taxon>
        <taxon>Thermostichaceae</taxon>
        <taxon>Thermostichus</taxon>
    </lineage>
</organism>
<dbReference type="Pfam" id="PF13439">
    <property type="entry name" value="Glyco_transf_4"/>
    <property type="match status" value="1"/>
</dbReference>
<dbReference type="RefSeq" id="WP_244352133.1">
    <property type="nucleotide sequence ID" value="NZ_JAFIRA010000043.1"/>
</dbReference>
<dbReference type="InterPro" id="IPR028098">
    <property type="entry name" value="Glyco_trans_4-like_N"/>
</dbReference>
<evidence type="ECO:0000313" key="4">
    <source>
        <dbReference type="EMBL" id="MCJ2544003.1"/>
    </source>
</evidence>
<dbReference type="Gene3D" id="3.40.50.2000">
    <property type="entry name" value="Glycogen Phosphorylase B"/>
    <property type="match status" value="2"/>
</dbReference>
<dbReference type="InterPro" id="IPR001296">
    <property type="entry name" value="Glyco_trans_1"/>
</dbReference>
<evidence type="ECO:0000259" key="2">
    <source>
        <dbReference type="Pfam" id="PF00534"/>
    </source>
</evidence>
<evidence type="ECO:0000313" key="5">
    <source>
        <dbReference type="Proteomes" id="UP000830835"/>
    </source>
</evidence>
<protein>
    <submittedName>
        <fullName evidence="4">Glycosyltransferase family 4 protein</fullName>
    </submittedName>
</protein>
<dbReference type="SUPFAM" id="SSF53756">
    <property type="entry name" value="UDP-Glycosyltransferase/glycogen phosphorylase"/>
    <property type="match status" value="1"/>
</dbReference>